<evidence type="ECO:0000313" key="8">
    <source>
        <dbReference type="EMBL" id="KKM98479.1"/>
    </source>
</evidence>
<dbReference type="EMBL" id="LAZR01005615">
    <property type="protein sequence ID" value="KKM98479.1"/>
    <property type="molecule type" value="Genomic_DNA"/>
</dbReference>
<name>A0A0F9LTP5_9ZZZZ</name>
<evidence type="ECO:0000256" key="4">
    <source>
        <dbReference type="ARBA" id="ARBA00022692"/>
    </source>
</evidence>
<evidence type="ECO:0000256" key="3">
    <source>
        <dbReference type="ARBA" id="ARBA00022475"/>
    </source>
</evidence>
<proteinExistence type="predicted"/>
<evidence type="ECO:0000256" key="7">
    <source>
        <dbReference type="SAM" id="Phobius"/>
    </source>
</evidence>
<dbReference type="Gene3D" id="1.10.1760.20">
    <property type="match status" value="1"/>
</dbReference>
<feature type="transmembrane region" description="Helical" evidence="7">
    <location>
        <begin position="63"/>
        <end position="91"/>
    </location>
</feature>
<dbReference type="PANTHER" id="PTHR34229:SF1">
    <property type="entry name" value="METAL TRANSPORT PROTEIN HI_1621-RELATED"/>
    <property type="match status" value="1"/>
</dbReference>
<evidence type="ECO:0000256" key="6">
    <source>
        <dbReference type="ARBA" id="ARBA00023136"/>
    </source>
</evidence>
<evidence type="ECO:0000256" key="5">
    <source>
        <dbReference type="ARBA" id="ARBA00022989"/>
    </source>
</evidence>
<feature type="transmembrane region" description="Helical" evidence="7">
    <location>
        <begin position="7"/>
        <end position="27"/>
    </location>
</feature>
<keyword evidence="2" id="KW-0813">Transport</keyword>
<gene>
    <name evidence="8" type="ORF">LCGC14_1157580</name>
</gene>
<comment type="caution">
    <text evidence="8">The sequence shown here is derived from an EMBL/GenBank/DDBJ whole genome shotgun (WGS) entry which is preliminary data.</text>
</comment>
<sequence length="200" mass="21038">MHISDGILSAPVWIGGYAAAATIIAVTIKKIKVDNMPKVAVMTSAFFVASLIRVPLGPTSVHLVLSGLVGIILGPAAFISIFVGLVLQAFLFQHGGITTIGINAIMMGTPAFLAYKIFNLRKNFSFEANEFIFGALAGASGVFLATLILALALITTGSEFMGVAKYAALAHLPVMIIEAIITGFIASFLMKVKPEILKGR</sequence>
<dbReference type="GO" id="GO:0005886">
    <property type="term" value="C:plasma membrane"/>
    <property type="evidence" value="ECO:0007669"/>
    <property type="project" value="UniProtKB-SubCell"/>
</dbReference>
<feature type="transmembrane region" description="Helical" evidence="7">
    <location>
        <begin position="130"/>
        <end position="154"/>
    </location>
</feature>
<keyword evidence="3" id="KW-1003">Cell membrane</keyword>
<feature type="transmembrane region" description="Helical" evidence="7">
    <location>
        <begin position="97"/>
        <end position="118"/>
    </location>
</feature>
<dbReference type="Pfam" id="PF01891">
    <property type="entry name" value="CbiM"/>
    <property type="match status" value="1"/>
</dbReference>
<evidence type="ECO:0008006" key="9">
    <source>
        <dbReference type="Google" id="ProtNLM"/>
    </source>
</evidence>
<feature type="transmembrane region" description="Helical" evidence="7">
    <location>
        <begin position="39"/>
        <end position="56"/>
    </location>
</feature>
<organism evidence="8">
    <name type="scientific">marine sediment metagenome</name>
    <dbReference type="NCBI Taxonomy" id="412755"/>
    <lineage>
        <taxon>unclassified sequences</taxon>
        <taxon>metagenomes</taxon>
        <taxon>ecological metagenomes</taxon>
    </lineage>
</organism>
<dbReference type="NCBIfam" id="NF004905">
    <property type="entry name" value="PRK06265.1-5"/>
    <property type="match status" value="1"/>
</dbReference>
<comment type="subcellular location">
    <subcellularLocation>
        <location evidence="1">Cell membrane</location>
        <topology evidence="1">Multi-pass membrane protein</topology>
    </subcellularLocation>
</comment>
<dbReference type="GO" id="GO:0000041">
    <property type="term" value="P:transition metal ion transport"/>
    <property type="evidence" value="ECO:0007669"/>
    <property type="project" value="InterPro"/>
</dbReference>
<keyword evidence="5 7" id="KW-1133">Transmembrane helix</keyword>
<keyword evidence="6 7" id="KW-0472">Membrane</keyword>
<dbReference type="NCBIfam" id="NF004909">
    <property type="entry name" value="PRK06265.2-5"/>
    <property type="match status" value="1"/>
</dbReference>
<keyword evidence="4 7" id="KW-0812">Transmembrane</keyword>
<evidence type="ECO:0000256" key="1">
    <source>
        <dbReference type="ARBA" id="ARBA00004651"/>
    </source>
</evidence>
<protein>
    <recommendedName>
        <fullName evidence="9">PDGLE domain-containing protein</fullName>
    </recommendedName>
</protein>
<accession>A0A0F9LTP5</accession>
<evidence type="ECO:0000256" key="2">
    <source>
        <dbReference type="ARBA" id="ARBA00022448"/>
    </source>
</evidence>
<dbReference type="AlphaFoldDB" id="A0A0F9LTP5"/>
<dbReference type="InterPro" id="IPR002751">
    <property type="entry name" value="CbiM/NikMN"/>
</dbReference>
<reference evidence="8" key="1">
    <citation type="journal article" date="2015" name="Nature">
        <title>Complex archaea that bridge the gap between prokaryotes and eukaryotes.</title>
        <authorList>
            <person name="Spang A."/>
            <person name="Saw J.H."/>
            <person name="Jorgensen S.L."/>
            <person name="Zaremba-Niedzwiedzka K."/>
            <person name="Martijn J."/>
            <person name="Lind A.E."/>
            <person name="van Eijk R."/>
            <person name="Schleper C."/>
            <person name="Guy L."/>
            <person name="Ettema T.J."/>
        </authorList>
    </citation>
    <scope>NUCLEOTIDE SEQUENCE</scope>
</reference>
<feature type="transmembrane region" description="Helical" evidence="7">
    <location>
        <begin position="166"/>
        <end position="190"/>
    </location>
</feature>
<dbReference type="PANTHER" id="PTHR34229">
    <property type="entry name" value="METAL TRANSPORT PROTEIN HI_1621-RELATED"/>
    <property type="match status" value="1"/>
</dbReference>